<dbReference type="PANTHER" id="PTHR46470">
    <property type="entry name" value="N-ACYLNEURAMINATE-9-PHOSPHATASE"/>
    <property type="match status" value="1"/>
</dbReference>
<evidence type="ECO:0000313" key="5">
    <source>
        <dbReference type="Proteomes" id="UP000604243"/>
    </source>
</evidence>
<dbReference type="InterPro" id="IPR051400">
    <property type="entry name" value="HAD-like_hydrolase"/>
</dbReference>
<dbReference type="Gene3D" id="3.40.50.1000">
    <property type="entry name" value="HAD superfamily/HAD-like"/>
    <property type="match status" value="1"/>
</dbReference>
<evidence type="ECO:0000256" key="2">
    <source>
        <dbReference type="ARBA" id="ARBA00022801"/>
    </source>
</evidence>
<dbReference type="Pfam" id="PF00702">
    <property type="entry name" value="Hydrolase"/>
    <property type="match status" value="1"/>
</dbReference>
<gene>
    <name evidence="4" type="ORF">GCM10010082_12390</name>
</gene>
<evidence type="ECO:0000256" key="1">
    <source>
        <dbReference type="ARBA" id="ARBA00001946"/>
    </source>
</evidence>
<comment type="cofactor">
    <cofactor evidence="1">
        <name>Mg(2+)</name>
        <dbReference type="ChEBI" id="CHEBI:18420"/>
    </cofactor>
</comment>
<name>A0ABQ3FFA7_9GAMM</name>
<proteinExistence type="predicted"/>
<dbReference type="PANTHER" id="PTHR46470:SF4">
    <property type="entry name" value="5-AMINO-6-(5-PHOSPHO-D-RIBITYLAMINO)URACIL PHOSPHATASE YIGB"/>
    <property type="match status" value="1"/>
</dbReference>
<dbReference type="SFLD" id="SFLDG01129">
    <property type="entry name" value="C1.5:_HAD__Beta-PGM__Phosphata"/>
    <property type="match status" value="1"/>
</dbReference>
<dbReference type="InterPro" id="IPR036412">
    <property type="entry name" value="HAD-like_sf"/>
</dbReference>
<sequence length="255" mass="28124">MYLNDVAALSLDLDDTLWDFDAAVRGAETMLYHWLLQHAPLTAAVLPEPASLQQYRQRMAMLRPDLVDTPARLRKASIHEVLRLAGEDPALSERAYAVFYAARQQVTFFEDALPALEWLSQRYPMAAISNGNADLDMIGIRHFFSVILFSRDLGIAKPDPQIFHVAATALDVAPAQILHIGDDWQLDVQGALSAGFRAAWLVRTAQGTTPARMEGAADAWLTLNNLHELCLMADAHEHPVCGQGSASLSLPSYFS</sequence>
<dbReference type="SUPFAM" id="SSF56784">
    <property type="entry name" value="HAD-like"/>
    <property type="match status" value="1"/>
</dbReference>
<dbReference type="SFLD" id="SFLDS00003">
    <property type="entry name" value="Haloacid_Dehalogenase"/>
    <property type="match status" value="1"/>
</dbReference>
<dbReference type="Proteomes" id="UP000604243">
    <property type="component" value="Unassembled WGS sequence"/>
</dbReference>
<comment type="caution">
    <text evidence="4">The sequence shown here is derived from an EMBL/GenBank/DDBJ whole genome shotgun (WGS) entry which is preliminary data.</text>
</comment>
<dbReference type="InterPro" id="IPR023214">
    <property type="entry name" value="HAD_sf"/>
</dbReference>
<keyword evidence="5" id="KW-1185">Reference proteome</keyword>
<protein>
    <submittedName>
        <fullName evidence="4">Hydrolase</fullName>
    </submittedName>
</protein>
<dbReference type="GO" id="GO:0016787">
    <property type="term" value="F:hydrolase activity"/>
    <property type="evidence" value="ECO:0007669"/>
    <property type="project" value="UniProtKB-KW"/>
</dbReference>
<organism evidence="4 5">
    <name type="scientific">Kushneria pakistanensis</name>
    <dbReference type="NCBI Taxonomy" id="1508770"/>
    <lineage>
        <taxon>Bacteria</taxon>
        <taxon>Pseudomonadati</taxon>
        <taxon>Pseudomonadota</taxon>
        <taxon>Gammaproteobacteria</taxon>
        <taxon>Oceanospirillales</taxon>
        <taxon>Halomonadaceae</taxon>
        <taxon>Kushneria</taxon>
    </lineage>
</organism>
<dbReference type="NCBIfam" id="TIGR01509">
    <property type="entry name" value="HAD-SF-IA-v3"/>
    <property type="match status" value="1"/>
</dbReference>
<keyword evidence="3" id="KW-0460">Magnesium</keyword>
<dbReference type="EMBL" id="BMZM01000002">
    <property type="protein sequence ID" value="GHC22031.1"/>
    <property type="molecule type" value="Genomic_DNA"/>
</dbReference>
<dbReference type="InterPro" id="IPR006439">
    <property type="entry name" value="HAD-SF_hydro_IA"/>
</dbReference>
<accession>A0ABQ3FFA7</accession>
<evidence type="ECO:0000313" key="4">
    <source>
        <dbReference type="EMBL" id="GHC22031.1"/>
    </source>
</evidence>
<dbReference type="NCBIfam" id="TIGR01549">
    <property type="entry name" value="HAD-SF-IA-v1"/>
    <property type="match status" value="1"/>
</dbReference>
<dbReference type="RefSeq" id="WP_189516230.1">
    <property type="nucleotide sequence ID" value="NZ_BMZM01000002.1"/>
</dbReference>
<evidence type="ECO:0000256" key="3">
    <source>
        <dbReference type="ARBA" id="ARBA00022842"/>
    </source>
</evidence>
<dbReference type="Gene3D" id="1.20.120.1600">
    <property type="match status" value="1"/>
</dbReference>
<keyword evidence="2 4" id="KW-0378">Hydrolase</keyword>
<reference evidence="5" key="1">
    <citation type="journal article" date="2019" name="Int. J. Syst. Evol. Microbiol.">
        <title>The Global Catalogue of Microorganisms (GCM) 10K type strain sequencing project: providing services to taxonomists for standard genome sequencing and annotation.</title>
        <authorList>
            <consortium name="The Broad Institute Genomics Platform"/>
            <consortium name="The Broad Institute Genome Sequencing Center for Infectious Disease"/>
            <person name="Wu L."/>
            <person name="Ma J."/>
        </authorList>
    </citation>
    <scope>NUCLEOTIDE SEQUENCE [LARGE SCALE GENOMIC DNA]</scope>
    <source>
        <strain evidence="5">KCTC 42082</strain>
    </source>
</reference>